<dbReference type="GO" id="GO:0016301">
    <property type="term" value="F:kinase activity"/>
    <property type="evidence" value="ECO:0007669"/>
    <property type="project" value="TreeGrafter"/>
</dbReference>
<feature type="signal peptide" evidence="3">
    <location>
        <begin position="1"/>
        <end position="22"/>
    </location>
</feature>
<feature type="chain" id="PRO_5029703473" evidence="3">
    <location>
        <begin position="23"/>
        <end position="263"/>
    </location>
</feature>
<evidence type="ECO:0000256" key="1">
    <source>
        <dbReference type="ARBA" id="ARBA00022741"/>
    </source>
</evidence>
<dbReference type="GO" id="GO:0005524">
    <property type="term" value="F:ATP binding"/>
    <property type="evidence" value="ECO:0007669"/>
    <property type="project" value="UniProtKB-KW"/>
</dbReference>
<proteinExistence type="predicted"/>
<evidence type="ECO:0000256" key="3">
    <source>
        <dbReference type="SAM" id="SignalP"/>
    </source>
</evidence>
<dbReference type="PANTHER" id="PTHR46008:SF2">
    <property type="entry name" value="LEAF RUST 10 DISEASE-RESISTANCE LOCUS RECEPTOR-LIKE PROTEIN KINASE-LIKE 1.4"/>
    <property type="match status" value="1"/>
</dbReference>
<keyword evidence="2" id="KW-0067">ATP-binding</keyword>
<organism evidence="4 5">
    <name type="scientific">Actinidia rufa</name>
    <dbReference type="NCBI Taxonomy" id="165716"/>
    <lineage>
        <taxon>Eukaryota</taxon>
        <taxon>Viridiplantae</taxon>
        <taxon>Streptophyta</taxon>
        <taxon>Embryophyta</taxon>
        <taxon>Tracheophyta</taxon>
        <taxon>Spermatophyta</taxon>
        <taxon>Magnoliopsida</taxon>
        <taxon>eudicotyledons</taxon>
        <taxon>Gunneridae</taxon>
        <taxon>Pentapetalae</taxon>
        <taxon>asterids</taxon>
        <taxon>Ericales</taxon>
        <taxon>Actinidiaceae</taxon>
        <taxon>Actinidia</taxon>
    </lineage>
</organism>
<sequence length="263" mass="29556">MAVPSILLFFVVSHLLLLHSAGCPESFDCGTHGKIQFPYTDSTYPECGLVTVDCSKPLPEVISGERRYEVTSQLEEDSIKIKDRELERSIISKSCDLVGYNLSITSSPSISFTISPNLTLFKCSTGSDELYRQIEGYFRGNQSYRDCEGYILYYRYPIDPVPTLGWYPSNCVVIYLPIVLPPGNPGDIDLFKLLSAEFTIRLNVTKECLDCHSNGGLCPKQSGKFYCINKNEGTDNFAFPVFISKLNPNSSMYNCLEEVADWY</sequence>
<comment type="caution">
    <text evidence="4">The sequence shown here is derived from an EMBL/GenBank/DDBJ whole genome shotgun (WGS) entry which is preliminary data.</text>
</comment>
<dbReference type="Proteomes" id="UP000585474">
    <property type="component" value="Unassembled WGS sequence"/>
</dbReference>
<dbReference type="PANTHER" id="PTHR46008">
    <property type="entry name" value="LEAF RUST 10 DISEASE-RESISTANCE LOCUS RECEPTOR-LIKE PROTEIN KINASE-LIKE 1.4"/>
    <property type="match status" value="1"/>
</dbReference>
<reference evidence="4 5" key="1">
    <citation type="submission" date="2019-07" db="EMBL/GenBank/DDBJ databases">
        <title>De Novo Assembly of kiwifruit Actinidia rufa.</title>
        <authorList>
            <person name="Sugita-Konishi S."/>
            <person name="Sato K."/>
            <person name="Mori E."/>
            <person name="Abe Y."/>
            <person name="Kisaki G."/>
            <person name="Hamano K."/>
            <person name="Suezawa K."/>
            <person name="Otani M."/>
            <person name="Fukuda T."/>
            <person name="Manabe T."/>
            <person name="Gomi K."/>
            <person name="Tabuchi M."/>
            <person name="Akimitsu K."/>
            <person name="Kataoka I."/>
        </authorList>
    </citation>
    <scope>NUCLEOTIDE SEQUENCE [LARGE SCALE GENOMIC DNA]</scope>
    <source>
        <strain evidence="5">cv. Fuchu</strain>
    </source>
</reference>
<keyword evidence="1" id="KW-0547">Nucleotide-binding</keyword>
<keyword evidence="5" id="KW-1185">Reference proteome</keyword>
<dbReference type="OrthoDB" id="1697421at2759"/>
<dbReference type="AlphaFoldDB" id="A0A7J0GZ27"/>
<gene>
    <name evidence="4" type="ORF">Acr_25g0004610</name>
</gene>
<evidence type="ECO:0000313" key="4">
    <source>
        <dbReference type="EMBL" id="GFZ16052.1"/>
    </source>
</evidence>
<protein>
    <submittedName>
        <fullName evidence="4">Uncharacterized protein</fullName>
    </submittedName>
</protein>
<evidence type="ECO:0000256" key="2">
    <source>
        <dbReference type="ARBA" id="ARBA00022840"/>
    </source>
</evidence>
<dbReference type="EMBL" id="BJWL01000025">
    <property type="protein sequence ID" value="GFZ16052.1"/>
    <property type="molecule type" value="Genomic_DNA"/>
</dbReference>
<accession>A0A7J0GZ27</accession>
<name>A0A7J0GZ27_9ERIC</name>
<keyword evidence="3" id="KW-0732">Signal</keyword>
<evidence type="ECO:0000313" key="5">
    <source>
        <dbReference type="Proteomes" id="UP000585474"/>
    </source>
</evidence>